<evidence type="ECO:0000313" key="6">
    <source>
        <dbReference type="Proteomes" id="UP000314982"/>
    </source>
</evidence>
<dbReference type="PANTHER" id="PTHR46129">
    <property type="entry name" value="SYNAPTOTAGMIN 14, ISOFORM D"/>
    <property type="match status" value="1"/>
</dbReference>
<reference evidence="5" key="2">
    <citation type="submission" date="2025-08" db="UniProtKB">
        <authorList>
            <consortium name="Ensembl"/>
        </authorList>
    </citation>
    <scope>IDENTIFICATION</scope>
</reference>
<keyword evidence="3" id="KW-0812">Transmembrane</keyword>
<dbReference type="InterPro" id="IPR035892">
    <property type="entry name" value="C2_domain_sf"/>
</dbReference>
<dbReference type="Pfam" id="PF00168">
    <property type="entry name" value="C2"/>
    <property type="match status" value="2"/>
</dbReference>
<dbReference type="FunFam" id="2.60.40.150:FF:000062">
    <property type="entry name" value="synaptotagmin-14 isoform X1"/>
    <property type="match status" value="1"/>
</dbReference>
<sequence>MCVSCVYDCVCVCSGCLFMWSDQCVFVCPLSFTVTPEAIGFLSAVGVFVVFLAVLFLFINKKLCFSRVGGLPCLEQHGRGKRSLNSYGDGEDQSSSSDSEDEIVKQFEISVSRSQSFRSTGTTEVVAQAAPGKRHKFTRLLSDQEEGSTEPSDCEGTHKHEHISATVCVFCFPSSQQEHLPEMEVLPCPPSSTSLPPITKCGDLEVTLDYKAASQKLFVTIVTARDIPDKGRSGMDSWQVHVVLLPAKKQRHKTSVQKGSVPEFNETFRFSHLEPSELGTTALRFRLYALGGRMSRERMMGEKVVRLGGLSPEGGDMDITLVLEPRSNMKSVDSQVSLAGVSQSDSASSTQSLTHGGVPELLVGLSYNATTGRLSVELIKGSHFRNLAINRPPGEQTPSHTHPLPQAHTYGKLTLLNSVGQEISRCKTSVRRGQPNPVYKETFVFQVALFQLCDVTLMVSIYNRRSMKRKEMVGWLALGQNSSGEEEQLHWLDMKECKGQQVCRWHVLLEA</sequence>
<dbReference type="GeneTree" id="ENSGT00940000159673"/>
<dbReference type="SMART" id="SM00239">
    <property type="entry name" value="C2"/>
    <property type="match status" value="2"/>
</dbReference>
<feature type="transmembrane region" description="Helical" evidence="3">
    <location>
        <begin position="39"/>
        <end position="59"/>
    </location>
</feature>
<reference evidence="5" key="3">
    <citation type="submission" date="2025-09" db="UniProtKB">
        <authorList>
            <consortium name="Ensembl"/>
        </authorList>
    </citation>
    <scope>IDENTIFICATION</scope>
</reference>
<evidence type="ECO:0000256" key="3">
    <source>
        <dbReference type="SAM" id="Phobius"/>
    </source>
</evidence>
<name>A0A4W5QJ79_9TELE</name>
<evidence type="ECO:0000256" key="2">
    <source>
        <dbReference type="SAM" id="MobiDB-lite"/>
    </source>
</evidence>
<comment type="similarity">
    <text evidence="1">Belongs to the synaptotagmin family.</text>
</comment>
<dbReference type="CDD" id="cd08408">
    <property type="entry name" value="C2B_Synaptotagmin-14_16"/>
    <property type="match status" value="1"/>
</dbReference>
<dbReference type="AlphaFoldDB" id="A0A4W5QJ79"/>
<dbReference type="InterPro" id="IPR000008">
    <property type="entry name" value="C2_dom"/>
</dbReference>
<organism evidence="5 6">
    <name type="scientific">Hucho hucho</name>
    <name type="common">huchen</name>
    <dbReference type="NCBI Taxonomy" id="62062"/>
    <lineage>
        <taxon>Eukaryota</taxon>
        <taxon>Metazoa</taxon>
        <taxon>Chordata</taxon>
        <taxon>Craniata</taxon>
        <taxon>Vertebrata</taxon>
        <taxon>Euteleostomi</taxon>
        <taxon>Actinopterygii</taxon>
        <taxon>Neopterygii</taxon>
        <taxon>Teleostei</taxon>
        <taxon>Protacanthopterygii</taxon>
        <taxon>Salmoniformes</taxon>
        <taxon>Salmonidae</taxon>
        <taxon>Salmoninae</taxon>
        <taxon>Hucho</taxon>
    </lineage>
</organism>
<protein>
    <submittedName>
        <fullName evidence="5">Synaptotagmin 16</fullName>
    </submittedName>
</protein>
<reference evidence="6" key="1">
    <citation type="submission" date="2018-06" db="EMBL/GenBank/DDBJ databases">
        <title>Genome assembly of Danube salmon.</title>
        <authorList>
            <person name="Macqueen D.J."/>
            <person name="Gundappa M.K."/>
        </authorList>
    </citation>
    <scope>NUCLEOTIDE SEQUENCE [LARGE SCALE GENOMIC DNA]</scope>
</reference>
<dbReference type="Ensembl" id="ENSHHUT00000080116.1">
    <property type="protein sequence ID" value="ENSHHUP00000077596.1"/>
    <property type="gene ID" value="ENSHHUG00000045317.1"/>
</dbReference>
<dbReference type="PANTHER" id="PTHR46129:SF4">
    <property type="entry name" value="SYNAPTOTAGMIN-16"/>
    <property type="match status" value="1"/>
</dbReference>
<dbReference type="STRING" id="62062.ENSHHUP00000077596"/>
<accession>A0A4W5QJ79</accession>
<dbReference type="InterPro" id="IPR043541">
    <property type="entry name" value="SYT14/14L/16"/>
</dbReference>
<keyword evidence="3" id="KW-1133">Transmembrane helix</keyword>
<evidence type="ECO:0000313" key="5">
    <source>
        <dbReference type="Ensembl" id="ENSHHUP00000077596.1"/>
    </source>
</evidence>
<proteinExistence type="inferred from homology"/>
<evidence type="ECO:0000259" key="4">
    <source>
        <dbReference type="PROSITE" id="PS50004"/>
    </source>
</evidence>
<keyword evidence="6" id="KW-1185">Reference proteome</keyword>
<feature type="domain" description="C2" evidence="4">
    <location>
        <begin position="200"/>
        <end position="321"/>
    </location>
</feature>
<dbReference type="Proteomes" id="UP000314982">
    <property type="component" value="Unassembled WGS sequence"/>
</dbReference>
<dbReference type="SUPFAM" id="SSF49562">
    <property type="entry name" value="C2 domain (Calcium/lipid-binding domain, CaLB)"/>
    <property type="match status" value="2"/>
</dbReference>
<dbReference type="CDD" id="cd08389">
    <property type="entry name" value="C2A_Synaptotagmin-14_16"/>
    <property type="match status" value="1"/>
</dbReference>
<feature type="region of interest" description="Disordered" evidence="2">
    <location>
        <begin position="80"/>
        <end position="100"/>
    </location>
</feature>
<feature type="region of interest" description="Disordered" evidence="2">
    <location>
        <begin position="137"/>
        <end position="157"/>
    </location>
</feature>
<dbReference type="Gene3D" id="2.60.40.150">
    <property type="entry name" value="C2 domain"/>
    <property type="match status" value="2"/>
</dbReference>
<dbReference type="PROSITE" id="PS50004">
    <property type="entry name" value="C2"/>
    <property type="match status" value="2"/>
</dbReference>
<feature type="domain" description="C2" evidence="4">
    <location>
        <begin position="357"/>
        <end position="492"/>
    </location>
</feature>
<evidence type="ECO:0000256" key="1">
    <source>
        <dbReference type="ARBA" id="ARBA00006996"/>
    </source>
</evidence>
<keyword evidence="3" id="KW-0472">Membrane</keyword>
<dbReference type="GO" id="GO:0005543">
    <property type="term" value="F:phospholipid binding"/>
    <property type="evidence" value="ECO:0007669"/>
    <property type="project" value="TreeGrafter"/>
</dbReference>